<comment type="caution">
    <text evidence="1">The sequence shown here is derived from an EMBL/GenBank/DDBJ whole genome shotgun (WGS) entry which is preliminary data.</text>
</comment>
<organism evidence="1 2">
    <name type="scientific">Armillaria luteobubalina</name>
    <dbReference type="NCBI Taxonomy" id="153913"/>
    <lineage>
        <taxon>Eukaryota</taxon>
        <taxon>Fungi</taxon>
        <taxon>Dikarya</taxon>
        <taxon>Basidiomycota</taxon>
        <taxon>Agaricomycotina</taxon>
        <taxon>Agaricomycetes</taxon>
        <taxon>Agaricomycetidae</taxon>
        <taxon>Agaricales</taxon>
        <taxon>Marasmiineae</taxon>
        <taxon>Physalacriaceae</taxon>
        <taxon>Armillaria</taxon>
    </lineage>
</organism>
<protein>
    <recommendedName>
        <fullName evidence="3">HTH CENPB-type domain-containing protein</fullName>
    </recommendedName>
</protein>
<reference evidence="1" key="1">
    <citation type="submission" date="2023-06" db="EMBL/GenBank/DDBJ databases">
        <authorList>
            <consortium name="Lawrence Berkeley National Laboratory"/>
            <person name="Ahrendt S."/>
            <person name="Sahu N."/>
            <person name="Indic B."/>
            <person name="Wong-Bajracharya J."/>
            <person name="Merenyi Z."/>
            <person name="Ke H.-M."/>
            <person name="Monk M."/>
            <person name="Kocsube S."/>
            <person name="Drula E."/>
            <person name="Lipzen A."/>
            <person name="Balint B."/>
            <person name="Henrissat B."/>
            <person name="Andreopoulos B."/>
            <person name="Martin F.M."/>
            <person name="Harder C.B."/>
            <person name="Rigling D."/>
            <person name="Ford K.L."/>
            <person name="Foster G.D."/>
            <person name="Pangilinan J."/>
            <person name="Papanicolaou A."/>
            <person name="Barry K."/>
            <person name="LaButti K."/>
            <person name="Viragh M."/>
            <person name="Koriabine M."/>
            <person name="Yan M."/>
            <person name="Riley R."/>
            <person name="Champramary S."/>
            <person name="Plett K.L."/>
            <person name="Tsai I.J."/>
            <person name="Slot J."/>
            <person name="Sipos G."/>
            <person name="Plett J."/>
            <person name="Nagy L.G."/>
            <person name="Grigoriev I.V."/>
        </authorList>
    </citation>
    <scope>NUCLEOTIDE SEQUENCE</scope>
    <source>
        <strain evidence="1">HWK02</strain>
    </source>
</reference>
<keyword evidence="2" id="KW-1185">Reference proteome</keyword>
<evidence type="ECO:0000313" key="2">
    <source>
        <dbReference type="Proteomes" id="UP001175228"/>
    </source>
</evidence>
<feature type="non-terminal residue" evidence="1">
    <location>
        <position position="1"/>
    </location>
</feature>
<evidence type="ECO:0000313" key="1">
    <source>
        <dbReference type="EMBL" id="KAK0481013.1"/>
    </source>
</evidence>
<gene>
    <name evidence="1" type="ORF">EDD18DRAFT_1024600</name>
</gene>
<accession>A0AA39PCS0</accession>
<name>A0AA39PCS0_9AGAR</name>
<dbReference type="Proteomes" id="UP001175228">
    <property type="component" value="Unassembled WGS sequence"/>
</dbReference>
<dbReference type="EMBL" id="JAUEPU010000078">
    <property type="protein sequence ID" value="KAK0481013.1"/>
    <property type="molecule type" value="Genomic_DNA"/>
</dbReference>
<feature type="non-terminal residue" evidence="1">
    <location>
        <position position="65"/>
    </location>
</feature>
<sequence>KSHLTIEEAQVVIAYIIELGHQGFPLSHCCLKEHVDEIICACLPGFPGVGKNWTNWFIEKWSDRI</sequence>
<dbReference type="AlphaFoldDB" id="A0AA39PCS0"/>
<proteinExistence type="predicted"/>
<evidence type="ECO:0008006" key="3">
    <source>
        <dbReference type="Google" id="ProtNLM"/>
    </source>
</evidence>